<dbReference type="InterPro" id="IPR051783">
    <property type="entry name" value="NAD(P)-dependent_oxidoreduct"/>
</dbReference>
<dbReference type="Proteomes" id="UP001152049">
    <property type="component" value="Unassembled WGS sequence"/>
</dbReference>
<sequence length="351" mass="37689">MAKIFLTGASGYIGGDVLHQLLKSHPQYRVRALIRDATKGAAITKAYSQVQIVNGGLDDTELIAQEARDADIVIHLAATGHLKSVETIHQALSDKPKGPKSPYYIQISGASALAAGELADKSRVFGSGSDAVYNDLDGIESIKSLIKQFPSRAVDNFIFSLAEKNSPVKTALVVPPIIYGQGRGPVNQRSIQIPGLANATLKRQRGLQVGPGESRWGNVHIADLSRIFLRLVEKAVEGNEDTNIWGANGLFFTGAGELSFGEISRRVAAAAHDLNLIPSKEVDEVNAEEIDRLIPHGSVLLGTNARSGAQRAEKILGWKPENESLEEHVPRAVAQEAQALGLKGKNPKPRL</sequence>
<evidence type="ECO:0000259" key="1">
    <source>
        <dbReference type="Pfam" id="PF01370"/>
    </source>
</evidence>
<dbReference type="OrthoDB" id="2130169at2759"/>
<keyword evidence="3" id="KW-1185">Reference proteome</keyword>
<dbReference type="InterPro" id="IPR036291">
    <property type="entry name" value="NAD(P)-bd_dom_sf"/>
</dbReference>
<gene>
    <name evidence="2" type="ORF">NW762_014203</name>
</gene>
<comment type="caution">
    <text evidence="2">The sequence shown here is derived from an EMBL/GenBank/DDBJ whole genome shotgun (WGS) entry which is preliminary data.</text>
</comment>
<dbReference type="GO" id="GO:0005737">
    <property type="term" value="C:cytoplasm"/>
    <property type="evidence" value="ECO:0007669"/>
    <property type="project" value="TreeGrafter"/>
</dbReference>
<dbReference type="EMBL" id="JAOQAZ010000048">
    <property type="protein sequence ID" value="KAJ4244997.1"/>
    <property type="molecule type" value="Genomic_DNA"/>
</dbReference>
<proteinExistence type="predicted"/>
<dbReference type="Gene3D" id="3.40.50.720">
    <property type="entry name" value="NAD(P)-binding Rossmann-like Domain"/>
    <property type="match status" value="1"/>
</dbReference>
<evidence type="ECO:0000313" key="2">
    <source>
        <dbReference type="EMBL" id="KAJ4244997.1"/>
    </source>
</evidence>
<name>A0A9W8V7Y3_9HYPO</name>
<reference evidence="2" key="1">
    <citation type="submission" date="2022-09" db="EMBL/GenBank/DDBJ databases">
        <title>Fusarium specimens isolated from Avocado Roots.</title>
        <authorList>
            <person name="Stajich J."/>
            <person name="Roper C."/>
            <person name="Heimlech-Rivalta G."/>
        </authorList>
    </citation>
    <scope>NUCLEOTIDE SEQUENCE</scope>
    <source>
        <strain evidence="2">CF00136</strain>
    </source>
</reference>
<accession>A0A9W8V7Y3</accession>
<dbReference type="GO" id="GO:0004029">
    <property type="term" value="F:aldehyde dehydrogenase (NAD+) activity"/>
    <property type="evidence" value="ECO:0007669"/>
    <property type="project" value="TreeGrafter"/>
</dbReference>
<dbReference type="InterPro" id="IPR001509">
    <property type="entry name" value="Epimerase_deHydtase"/>
</dbReference>
<dbReference type="Pfam" id="PF01370">
    <property type="entry name" value="Epimerase"/>
    <property type="match status" value="1"/>
</dbReference>
<dbReference type="AlphaFoldDB" id="A0A9W8V7Y3"/>
<organism evidence="2 3">
    <name type="scientific">Fusarium torreyae</name>
    <dbReference type="NCBI Taxonomy" id="1237075"/>
    <lineage>
        <taxon>Eukaryota</taxon>
        <taxon>Fungi</taxon>
        <taxon>Dikarya</taxon>
        <taxon>Ascomycota</taxon>
        <taxon>Pezizomycotina</taxon>
        <taxon>Sordariomycetes</taxon>
        <taxon>Hypocreomycetidae</taxon>
        <taxon>Hypocreales</taxon>
        <taxon>Nectriaceae</taxon>
        <taxon>Fusarium</taxon>
    </lineage>
</organism>
<feature type="domain" description="NAD-dependent epimerase/dehydratase" evidence="1">
    <location>
        <begin position="4"/>
        <end position="244"/>
    </location>
</feature>
<dbReference type="SUPFAM" id="SSF51735">
    <property type="entry name" value="NAD(P)-binding Rossmann-fold domains"/>
    <property type="match status" value="1"/>
</dbReference>
<protein>
    <recommendedName>
        <fullName evidence="1">NAD-dependent epimerase/dehydratase domain-containing protein</fullName>
    </recommendedName>
</protein>
<dbReference type="PANTHER" id="PTHR48079:SF8">
    <property type="entry name" value="NAD(P)-BINDING DOMAIN-CONTAINING PROTEIN"/>
    <property type="match status" value="1"/>
</dbReference>
<dbReference type="PANTHER" id="PTHR48079">
    <property type="entry name" value="PROTEIN YEEZ"/>
    <property type="match status" value="1"/>
</dbReference>
<evidence type="ECO:0000313" key="3">
    <source>
        <dbReference type="Proteomes" id="UP001152049"/>
    </source>
</evidence>